<dbReference type="RefSeq" id="WP_168741948.1">
    <property type="nucleotide sequence ID" value="NZ_JABAHZ010000008.1"/>
</dbReference>
<evidence type="ECO:0000313" key="2">
    <source>
        <dbReference type="Proteomes" id="UP000552864"/>
    </source>
</evidence>
<evidence type="ECO:0008006" key="3">
    <source>
        <dbReference type="Google" id="ProtNLM"/>
    </source>
</evidence>
<dbReference type="AlphaFoldDB" id="A0A847SXD3"/>
<keyword evidence="2" id="KW-1185">Reference proteome</keyword>
<gene>
    <name evidence="1" type="ORF">HGH91_26175</name>
</gene>
<name>A0A847SXD3_9BACT</name>
<reference evidence="1 2" key="1">
    <citation type="submission" date="2020-04" db="EMBL/GenBank/DDBJ databases">
        <authorList>
            <person name="Yin C."/>
        </authorList>
    </citation>
    <scope>NUCLEOTIDE SEQUENCE [LARGE SCALE GENOMIC DNA]</scope>
    <source>
        <strain evidence="1 2">Ak56</strain>
    </source>
</reference>
<dbReference type="InterPro" id="IPR006530">
    <property type="entry name" value="YD"/>
</dbReference>
<evidence type="ECO:0000313" key="1">
    <source>
        <dbReference type="EMBL" id="NLR82132.1"/>
    </source>
</evidence>
<dbReference type="Proteomes" id="UP000552864">
    <property type="component" value="Unassembled WGS sequence"/>
</dbReference>
<dbReference type="EMBL" id="JABAHZ010000008">
    <property type="protein sequence ID" value="NLR82132.1"/>
    <property type="molecule type" value="Genomic_DNA"/>
</dbReference>
<accession>A0A847SXD3</accession>
<comment type="caution">
    <text evidence="1">The sequence shown here is derived from an EMBL/GenBank/DDBJ whole genome shotgun (WGS) entry which is preliminary data.</text>
</comment>
<dbReference type="NCBIfam" id="TIGR01643">
    <property type="entry name" value="YD_repeat_2x"/>
    <property type="match status" value="1"/>
</dbReference>
<organism evidence="1 2">
    <name type="scientific">Chitinophaga eiseniae</name>
    <dbReference type="NCBI Taxonomy" id="634771"/>
    <lineage>
        <taxon>Bacteria</taxon>
        <taxon>Pseudomonadati</taxon>
        <taxon>Bacteroidota</taxon>
        <taxon>Chitinophagia</taxon>
        <taxon>Chitinophagales</taxon>
        <taxon>Chitinophagaceae</taxon>
        <taxon>Chitinophaga</taxon>
    </lineage>
</organism>
<proteinExistence type="predicted"/>
<protein>
    <recommendedName>
        <fullName evidence="3">YD repeat-containing protein</fullName>
    </recommendedName>
</protein>
<dbReference type="Gene3D" id="2.180.10.10">
    <property type="entry name" value="RHS repeat-associated core"/>
    <property type="match status" value="1"/>
</dbReference>
<sequence>MKRVITIFVSLVLKGFIVFGQVSIDKAAITPLAPNVAALSKYIDVPTIPMNGVAPINLPLFDIGVGKLHVPVSLSYHSSGIKVTQQATWVGLGWSLMPGGTIARTVNGVEDEKLTYGWFNQNISADSADRIKDYLTLDNWSNDRPDMKADIFNYSLPSQAGKFVYSRDDKKFRAIPYAPVVINRDASVNTYSIVDDDGTKYYFDMKNSFFNDDHTIRSYVQSWNLTKMVSADGIDSIDFSYTSEGEVSTSAVSSVRYRKGESDDDLMDFVRENASTTVSTNRIGNPILKEIIYRDGKVVFYANTSRKDGLELASNPRHALDSIVVFNKKNGGYQRLKKIVFTYDYFATQFNSSPATSRLKLTSYSTIDINGIDSAQTYYFSYNNIPLPDPTSYNMDYWGYYNGRNNGSLLPNILPDQDALKKFGSIGLANREPDDNFLQAGILTSITYPTGGRTVFEYEPNKVHFSQAEYKEGGLFSFKLAGTGRNSTVTRQENFKAPQVLTGTTNAGTVRITLSPFSPNAVIEAQTVVFRDLTAGTDIQTWISGQFSSEYAKSHIIEYPYNFDTTHTYQVYVAINDYATTTVTIDVIVQIRTVSEGIVSGGGVRNKSINYYDANDTLKRRTTYSYGKNEEGYGVTLRPIDIFYKNYYTKGLRRATPTGGGTSCVVRNGAQIIYLGQASYPSVSFSGGDVIYPAVVQYDWDSNGKPNGKTLFSYIIPADYQSVPNPVAVGGKDFVGNSLRDDLLESKKLFKYNEAGNTYALVSAEENEYSLFNWREIYCASVYNTVDWFDEWRCVVGDPPLTDFWNNSYKIKLGKFLPSKVTNTQYTDDGQMIQSVTNYHYNNALLPDSIYTIDSKGVATSITSHYPGDHTVSDPNVTVLNQMVTANILKQPYWKGDYRNNVLQRFLVTTFKSGWNGIASQIFPSSTLLKTRINGTDVSADDMSYNAYDIYGNILEQQKSNDVKEVYLWGYNGRYPVAKIMGSDYATAKTKITQSVLDNATGITTDDAMRAELDRLRTGLPGALIWTYTYAPLFGLTSETDPAGRTKYYEYDGFGRLKCVKGQDGKIIKMYEYKYQLPVN</sequence>